<dbReference type="SUPFAM" id="SSF47113">
    <property type="entry name" value="Histone-fold"/>
    <property type="match status" value="1"/>
</dbReference>
<sequence length="102" mass="11572">MAPTKAEKKPAGKKPVAEKKALAKAEEKISKEGDSDLKKKKVKKSIETYKIYLFKVHPDIGISSKAMGIMNSFINEIFKKLAQESSRLAWYISIIARKRWGF</sequence>
<dbReference type="GO" id="GO:0000786">
    <property type="term" value="C:nucleosome"/>
    <property type="evidence" value="ECO:0007669"/>
    <property type="project" value="InterPro"/>
</dbReference>
<accession>A0AAW2BMZ3</accession>
<dbReference type="PANTHER" id="PTHR23428">
    <property type="entry name" value="HISTONE H2B"/>
    <property type="match status" value="1"/>
</dbReference>
<comment type="similarity">
    <text evidence="1">Belongs to the histone H2B family.</text>
</comment>
<dbReference type="SMART" id="SM00427">
    <property type="entry name" value="H2B"/>
    <property type="match status" value="1"/>
</dbReference>
<dbReference type="GO" id="GO:0003677">
    <property type="term" value="F:DNA binding"/>
    <property type="evidence" value="ECO:0007669"/>
    <property type="project" value="InterPro"/>
</dbReference>
<gene>
    <name evidence="2" type="ORF">SO802_031677</name>
</gene>
<dbReference type="InterPro" id="IPR000558">
    <property type="entry name" value="Histone_H2B"/>
</dbReference>
<evidence type="ECO:0008006" key="4">
    <source>
        <dbReference type="Google" id="ProtNLM"/>
    </source>
</evidence>
<evidence type="ECO:0000313" key="2">
    <source>
        <dbReference type="EMBL" id="KAK9986726.1"/>
    </source>
</evidence>
<reference evidence="2 3" key="1">
    <citation type="submission" date="2024-01" db="EMBL/GenBank/DDBJ databases">
        <title>A telomere-to-telomere, gap-free genome of sweet tea (Lithocarpus litseifolius).</title>
        <authorList>
            <person name="Zhou J."/>
        </authorList>
    </citation>
    <scope>NUCLEOTIDE SEQUENCE [LARGE SCALE GENOMIC DNA]</scope>
    <source>
        <strain evidence="2">Zhou-2022a</strain>
        <tissue evidence="2">Leaf</tissue>
    </source>
</reference>
<protein>
    <recommendedName>
        <fullName evidence="4">Histone H2B</fullName>
    </recommendedName>
</protein>
<evidence type="ECO:0000256" key="1">
    <source>
        <dbReference type="ARBA" id="ARBA00006846"/>
    </source>
</evidence>
<dbReference type="GO" id="GO:0030527">
    <property type="term" value="F:structural constituent of chromatin"/>
    <property type="evidence" value="ECO:0007669"/>
    <property type="project" value="InterPro"/>
</dbReference>
<dbReference type="AlphaFoldDB" id="A0AAW2BMZ3"/>
<evidence type="ECO:0000313" key="3">
    <source>
        <dbReference type="Proteomes" id="UP001459277"/>
    </source>
</evidence>
<dbReference type="GO" id="GO:0046982">
    <property type="term" value="F:protein heterodimerization activity"/>
    <property type="evidence" value="ECO:0007669"/>
    <property type="project" value="InterPro"/>
</dbReference>
<dbReference type="EMBL" id="JAZDWU010000011">
    <property type="protein sequence ID" value="KAK9986726.1"/>
    <property type="molecule type" value="Genomic_DNA"/>
</dbReference>
<dbReference type="InterPro" id="IPR009072">
    <property type="entry name" value="Histone-fold"/>
</dbReference>
<dbReference type="Gene3D" id="1.10.20.10">
    <property type="entry name" value="Histone, subunit A"/>
    <property type="match status" value="1"/>
</dbReference>
<proteinExistence type="inferred from homology"/>
<dbReference type="Proteomes" id="UP001459277">
    <property type="component" value="Unassembled WGS sequence"/>
</dbReference>
<keyword evidence="3" id="KW-1185">Reference proteome</keyword>
<name>A0AAW2BMZ3_9ROSI</name>
<dbReference type="PRINTS" id="PR00621">
    <property type="entry name" value="HISTONEH2B"/>
</dbReference>
<comment type="caution">
    <text evidence="2">The sequence shown here is derived from an EMBL/GenBank/DDBJ whole genome shotgun (WGS) entry which is preliminary data.</text>
</comment>
<organism evidence="2 3">
    <name type="scientific">Lithocarpus litseifolius</name>
    <dbReference type="NCBI Taxonomy" id="425828"/>
    <lineage>
        <taxon>Eukaryota</taxon>
        <taxon>Viridiplantae</taxon>
        <taxon>Streptophyta</taxon>
        <taxon>Embryophyta</taxon>
        <taxon>Tracheophyta</taxon>
        <taxon>Spermatophyta</taxon>
        <taxon>Magnoliopsida</taxon>
        <taxon>eudicotyledons</taxon>
        <taxon>Gunneridae</taxon>
        <taxon>Pentapetalae</taxon>
        <taxon>rosids</taxon>
        <taxon>fabids</taxon>
        <taxon>Fagales</taxon>
        <taxon>Fagaceae</taxon>
        <taxon>Lithocarpus</taxon>
    </lineage>
</organism>